<dbReference type="Gene3D" id="1.20.1250.20">
    <property type="entry name" value="MFS general substrate transporter like domains"/>
    <property type="match status" value="1"/>
</dbReference>
<feature type="transmembrane region" description="Helical" evidence="5">
    <location>
        <begin position="319"/>
        <end position="337"/>
    </location>
</feature>
<dbReference type="PROSITE" id="PS50850">
    <property type="entry name" value="MFS"/>
    <property type="match status" value="1"/>
</dbReference>
<keyword evidence="2 5" id="KW-0812">Transmembrane</keyword>
<dbReference type="InterPro" id="IPR020846">
    <property type="entry name" value="MFS_dom"/>
</dbReference>
<evidence type="ECO:0000256" key="5">
    <source>
        <dbReference type="SAM" id="Phobius"/>
    </source>
</evidence>
<evidence type="ECO:0000313" key="8">
    <source>
        <dbReference type="Proteomes" id="UP000555564"/>
    </source>
</evidence>
<dbReference type="Pfam" id="PF07690">
    <property type="entry name" value="MFS_1"/>
    <property type="match status" value="1"/>
</dbReference>
<keyword evidence="8" id="KW-1185">Reference proteome</keyword>
<dbReference type="Proteomes" id="UP000555564">
    <property type="component" value="Unassembled WGS sequence"/>
</dbReference>
<comment type="subcellular location">
    <subcellularLocation>
        <location evidence="1">Cell membrane</location>
        <topology evidence="1">Multi-pass membrane protein</topology>
    </subcellularLocation>
</comment>
<keyword evidence="4 5" id="KW-0472">Membrane</keyword>
<feature type="transmembrane region" description="Helical" evidence="5">
    <location>
        <begin position="269"/>
        <end position="288"/>
    </location>
</feature>
<dbReference type="GO" id="GO:0022857">
    <property type="term" value="F:transmembrane transporter activity"/>
    <property type="evidence" value="ECO:0007669"/>
    <property type="project" value="InterPro"/>
</dbReference>
<sequence>MTTETSPDAGSAEAPTTGLRRYHRLFATPGVATMTLAALVGRLPSGMIGLVLVVGIVQATGSYGVAGLAAALYAVGVGVSGPLRGRAADRRGPAIVLVVSGLGQALAMLGLLVALAVRAPVAVPLTASFLIGVMLPPISPIMRTLWSRSLTDKGVRAAAFALESIVVDAVYIAGPSTVALLLVLGDARVALGVTAALTAAGCLALATARAVRAVGPAGGDGPRDWRGPLRASGVRWMLPIGALATGGIIGVEVALLATADAFGNADAGGLLIAAFSVGSVFGGLAYGASKLRGTSAQHLGVFLVVLACGYAVASVVASLWLLALLFAVTGVALAPMMTAQFTAMEEVAPEDAMTESFAWLNALGQGGGALAAAAAGSLAAGGHPGGGFLVAAGMAVLAAVLTFAVRPAPAVSTAS</sequence>
<feature type="transmembrane region" description="Helical" evidence="5">
    <location>
        <begin position="63"/>
        <end position="83"/>
    </location>
</feature>
<feature type="transmembrane region" description="Helical" evidence="5">
    <location>
        <begin position="30"/>
        <end position="57"/>
    </location>
</feature>
<feature type="transmembrane region" description="Helical" evidence="5">
    <location>
        <begin position="295"/>
        <end position="313"/>
    </location>
</feature>
<dbReference type="GO" id="GO:0005886">
    <property type="term" value="C:plasma membrane"/>
    <property type="evidence" value="ECO:0007669"/>
    <property type="project" value="UniProtKB-SubCell"/>
</dbReference>
<evidence type="ECO:0000256" key="3">
    <source>
        <dbReference type="ARBA" id="ARBA00022989"/>
    </source>
</evidence>
<feature type="transmembrane region" description="Helical" evidence="5">
    <location>
        <begin position="95"/>
        <end position="117"/>
    </location>
</feature>
<feature type="transmembrane region" description="Helical" evidence="5">
    <location>
        <begin position="158"/>
        <end position="183"/>
    </location>
</feature>
<feature type="transmembrane region" description="Helical" evidence="5">
    <location>
        <begin position="189"/>
        <end position="208"/>
    </location>
</feature>
<dbReference type="InterPro" id="IPR011701">
    <property type="entry name" value="MFS"/>
</dbReference>
<name>A0A7X0M5A3_9ACTN</name>
<feature type="transmembrane region" description="Helical" evidence="5">
    <location>
        <begin position="358"/>
        <end position="380"/>
    </location>
</feature>
<dbReference type="AlphaFoldDB" id="A0A7X0M5A3"/>
<evidence type="ECO:0000256" key="2">
    <source>
        <dbReference type="ARBA" id="ARBA00022692"/>
    </source>
</evidence>
<dbReference type="InterPro" id="IPR036259">
    <property type="entry name" value="MFS_trans_sf"/>
</dbReference>
<dbReference type="SUPFAM" id="SSF103473">
    <property type="entry name" value="MFS general substrate transporter"/>
    <property type="match status" value="1"/>
</dbReference>
<feature type="transmembrane region" description="Helical" evidence="5">
    <location>
        <begin position="236"/>
        <end position="257"/>
    </location>
</feature>
<feature type="domain" description="Major facilitator superfamily (MFS) profile" evidence="6">
    <location>
        <begin position="178"/>
        <end position="415"/>
    </location>
</feature>
<evidence type="ECO:0000256" key="4">
    <source>
        <dbReference type="ARBA" id="ARBA00023136"/>
    </source>
</evidence>
<dbReference type="EMBL" id="JACHIU010000001">
    <property type="protein sequence ID" value="MBB6470719.1"/>
    <property type="molecule type" value="Genomic_DNA"/>
</dbReference>
<proteinExistence type="predicted"/>
<accession>A0A7X0M5A3</accession>
<feature type="transmembrane region" description="Helical" evidence="5">
    <location>
        <begin position="123"/>
        <end position="146"/>
    </location>
</feature>
<dbReference type="RefSeq" id="WP_184978039.1">
    <property type="nucleotide sequence ID" value="NZ_BAAALO010000006.1"/>
</dbReference>
<evidence type="ECO:0000313" key="7">
    <source>
        <dbReference type="EMBL" id="MBB6470719.1"/>
    </source>
</evidence>
<evidence type="ECO:0000256" key="1">
    <source>
        <dbReference type="ARBA" id="ARBA00004651"/>
    </source>
</evidence>
<gene>
    <name evidence="7" type="ORF">BJ992_000150</name>
</gene>
<comment type="caution">
    <text evidence="7">The sequence shown here is derived from an EMBL/GenBank/DDBJ whole genome shotgun (WGS) entry which is preliminary data.</text>
</comment>
<keyword evidence="3 5" id="KW-1133">Transmembrane helix</keyword>
<dbReference type="PANTHER" id="PTHR23542:SF1">
    <property type="entry name" value="MAJOR FACILITATOR SUPERFAMILY (MFS) PROFILE DOMAIN-CONTAINING PROTEIN"/>
    <property type="match status" value="1"/>
</dbReference>
<organism evidence="7 8">
    <name type="scientific">Sphaerisporangium rubeum</name>
    <dbReference type="NCBI Taxonomy" id="321317"/>
    <lineage>
        <taxon>Bacteria</taxon>
        <taxon>Bacillati</taxon>
        <taxon>Actinomycetota</taxon>
        <taxon>Actinomycetes</taxon>
        <taxon>Streptosporangiales</taxon>
        <taxon>Streptosporangiaceae</taxon>
        <taxon>Sphaerisporangium</taxon>
    </lineage>
</organism>
<dbReference type="PANTHER" id="PTHR23542">
    <property type="match status" value="1"/>
</dbReference>
<evidence type="ECO:0000259" key="6">
    <source>
        <dbReference type="PROSITE" id="PS50850"/>
    </source>
</evidence>
<reference evidence="7 8" key="1">
    <citation type="submission" date="2020-08" db="EMBL/GenBank/DDBJ databases">
        <title>Sequencing the genomes of 1000 actinobacteria strains.</title>
        <authorList>
            <person name="Klenk H.-P."/>
        </authorList>
    </citation>
    <scope>NUCLEOTIDE SEQUENCE [LARGE SCALE GENOMIC DNA]</scope>
    <source>
        <strain evidence="7 8">DSM 44936</strain>
    </source>
</reference>
<protein>
    <submittedName>
        <fullName evidence="7">Putative MFS family arabinose efflux permease</fullName>
    </submittedName>
</protein>
<feature type="transmembrane region" description="Helical" evidence="5">
    <location>
        <begin position="386"/>
        <end position="405"/>
    </location>
</feature>